<sequence length="97" mass="11013">MIPLALLVLAVLAYLLSVLMEWRALLLFVEIEDRPKTLRALALANATSYLLLALLFVGVLRFGNQMNPLFANFESIVGWFVESVFVAARFFLQQFSF</sequence>
<feature type="transmembrane region" description="Helical" evidence="1">
    <location>
        <begin position="6"/>
        <end position="29"/>
    </location>
</feature>
<keyword evidence="3" id="KW-1185">Reference proteome</keyword>
<keyword evidence="1" id="KW-0472">Membrane</keyword>
<evidence type="ECO:0000313" key="3">
    <source>
        <dbReference type="Proteomes" id="UP000306324"/>
    </source>
</evidence>
<feature type="transmembrane region" description="Helical" evidence="1">
    <location>
        <begin position="69"/>
        <end position="92"/>
    </location>
</feature>
<organism evidence="2 3">
    <name type="scientific">Candidatus Accumulibacter phosphatis</name>
    <dbReference type="NCBI Taxonomy" id="327160"/>
    <lineage>
        <taxon>Bacteria</taxon>
        <taxon>Pseudomonadati</taxon>
        <taxon>Pseudomonadota</taxon>
        <taxon>Betaproteobacteria</taxon>
        <taxon>Candidatus Accumulibacter</taxon>
    </lineage>
</organism>
<gene>
    <name evidence="2" type="ORF">ACCUM_4608</name>
</gene>
<keyword evidence="1" id="KW-0812">Transmembrane</keyword>
<evidence type="ECO:0000313" key="2">
    <source>
        <dbReference type="EMBL" id="TMQ74544.1"/>
    </source>
</evidence>
<reference evidence="2 3" key="1">
    <citation type="submission" date="2019-04" db="EMBL/GenBank/DDBJ databases">
        <title>A novel phosphate-accumulating bacterium identified in bioreactor for phosphate removal from wastewater.</title>
        <authorList>
            <person name="Kotlyarov R.Y."/>
            <person name="Beletsky A.V."/>
            <person name="Kallistova A.Y."/>
            <person name="Dorofeev A.G."/>
            <person name="Nikolaev Y.Y."/>
            <person name="Pimenov N.V."/>
            <person name="Ravin N.V."/>
            <person name="Mardanov A.V."/>
        </authorList>
    </citation>
    <scope>NUCLEOTIDE SEQUENCE [LARGE SCALE GENOMIC DNA]</scope>
    <source>
        <strain evidence="2 3">Bin19</strain>
    </source>
</reference>
<feature type="transmembrane region" description="Helical" evidence="1">
    <location>
        <begin position="41"/>
        <end position="63"/>
    </location>
</feature>
<protein>
    <submittedName>
        <fullName evidence="2">Uncharacterized protein</fullName>
    </submittedName>
</protein>
<evidence type="ECO:0000256" key="1">
    <source>
        <dbReference type="SAM" id="Phobius"/>
    </source>
</evidence>
<name>A0A5S4EH18_9PROT</name>
<dbReference type="RefSeq" id="WP_046536908.1">
    <property type="nucleotide sequence ID" value="NZ_SWAD01000190.1"/>
</dbReference>
<comment type="caution">
    <text evidence="2">The sequence shown here is derived from an EMBL/GenBank/DDBJ whole genome shotgun (WGS) entry which is preliminary data.</text>
</comment>
<dbReference type="EMBL" id="SWAD01000190">
    <property type="protein sequence ID" value="TMQ74544.1"/>
    <property type="molecule type" value="Genomic_DNA"/>
</dbReference>
<proteinExistence type="predicted"/>
<dbReference type="Proteomes" id="UP000306324">
    <property type="component" value="Unassembled WGS sequence"/>
</dbReference>
<keyword evidence="1" id="KW-1133">Transmembrane helix</keyword>
<accession>A0A5S4EH18</accession>
<dbReference type="AlphaFoldDB" id="A0A5S4EH18"/>